<keyword evidence="4" id="KW-1185">Reference proteome</keyword>
<evidence type="ECO:0008006" key="5">
    <source>
        <dbReference type="Google" id="ProtNLM"/>
    </source>
</evidence>
<accession>A0AAD5YK65</accession>
<evidence type="ECO:0000313" key="4">
    <source>
        <dbReference type="Proteomes" id="UP001212997"/>
    </source>
</evidence>
<dbReference type="AlphaFoldDB" id="A0AAD5YK65"/>
<proteinExistence type="predicted"/>
<protein>
    <recommendedName>
        <fullName evidence="5">Mid2 domain-containing protein</fullName>
    </recommendedName>
</protein>
<organism evidence="3 4">
    <name type="scientific">Meripilus lineatus</name>
    <dbReference type="NCBI Taxonomy" id="2056292"/>
    <lineage>
        <taxon>Eukaryota</taxon>
        <taxon>Fungi</taxon>
        <taxon>Dikarya</taxon>
        <taxon>Basidiomycota</taxon>
        <taxon>Agaricomycotina</taxon>
        <taxon>Agaricomycetes</taxon>
        <taxon>Polyporales</taxon>
        <taxon>Meripilaceae</taxon>
        <taxon>Meripilus</taxon>
    </lineage>
</organism>
<dbReference type="Gene3D" id="2.60.120.260">
    <property type="entry name" value="Galactose-binding domain-like"/>
    <property type="match status" value="1"/>
</dbReference>
<evidence type="ECO:0000256" key="1">
    <source>
        <dbReference type="SAM" id="MobiDB-lite"/>
    </source>
</evidence>
<keyword evidence="2" id="KW-0472">Membrane</keyword>
<feature type="compositionally biased region" description="Basic residues" evidence="1">
    <location>
        <begin position="182"/>
        <end position="194"/>
    </location>
</feature>
<feature type="region of interest" description="Disordered" evidence="1">
    <location>
        <begin position="182"/>
        <end position="218"/>
    </location>
</feature>
<keyword evidence="2" id="KW-1133">Transmembrane helix</keyword>
<feature type="transmembrane region" description="Helical" evidence="2">
    <location>
        <begin position="153"/>
        <end position="177"/>
    </location>
</feature>
<sequence length="343" mass="36570">MSNKQIDIDLDNQVTYKPAAAWKKTTIVCQDGKNTTYAGRSTSRMGASATFSFTGNKVIILGLQDSSTGTLQYTLDGLTTIQDLSVANPQCGSINNSTLLDFGNHTVTIALATTSVSRAPNPTLNILGISPTSASTTKSSATSKATRSRKLSIATIVAIVVGGLILVGIVVGVVLWAKRKTRDRGQRIPKRSRAIHPPQPPQAPQPTPFTANQDQERGSDMVERRGIEVMGDGTQLVTLSFGRRQDNVTNRSTELDGMSSLNASGIVTDIASDLHTSSQHLVLGSEDSHQVLLPSTFVTDESSPDLRRQEASSSSLPDPIPDSPTFEEPPPQYEEIPASVLSG</sequence>
<feature type="compositionally biased region" description="Pro residues" evidence="1">
    <location>
        <begin position="197"/>
        <end position="207"/>
    </location>
</feature>
<reference evidence="3" key="1">
    <citation type="submission" date="2022-07" db="EMBL/GenBank/DDBJ databases">
        <title>Genome Sequence of Physisporinus lineatus.</title>
        <authorList>
            <person name="Buettner E."/>
        </authorList>
    </citation>
    <scope>NUCLEOTIDE SEQUENCE</scope>
    <source>
        <strain evidence="3">VT162</strain>
    </source>
</reference>
<feature type="compositionally biased region" description="Pro residues" evidence="1">
    <location>
        <begin position="318"/>
        <end position="332"/>
    </location>
</feature>
<feature type="region of interest" description="Disordered" evidence="1">
    <location>
        <begin position="295"/>
        <end position="343"/>
    </location>
</feature>
<name>A0AAD5YK65_9APHY</name>
<comment type="caution">
    <text evidence="3">The sequence shown here is derived from an EMBL/GenBank/DDBJ whole genome shotgun (WGS) entry which is preliminary data.</text>
</comment>
<dbReference type="EMBL" id="JANAWD010000118">
    <property type="protein sequence ID" value="KAJ3486533.1"/>
    <property type="molecule type" value="Genomic_DNA"/>
</dbReference>
<gene>
    <name evidence="3" type="ORF">NLI96_g4175</name>
</gene>
<evidence type="ECO:0000256" key="2">
    <source>
        <dbReference type="SAM" id="Phobius"/>
    </source>
</evidence>
<dbReference type="Proteomes" id="UP001212997">
    <property type="component" value="Unassembled WGS sequence"/>
</dbReference>
<evidence type="ECO:0000313" key="3">
    <source>
        <dbReference type="EMBL" id="KAJ3486533.1"/>
    </source>
</evidence>
<keyword evidence="2" id="KW-0812">Transmembrane</keyword>